<proteinExistence type="predicted"/>
<keyword evidence="2" id="KW-1185">Reference proteome</keyword>
<reference evidence="1 2" key="1">
    <citation type="submission" date="2020-08" db="EMBL/GenBank/DDBJ databases">
        <title>Genome sequence of Weissella diestrammenae KACC 16890T.</title>
        <authorList>
            <person name="Hyun D.-W."/>
            <person name="Bae J.-W."/>
        </authorList>
    </citation>
    <scope>NUCLEOTIDE SEQUENCE [LARGE SCALE GENOMIC DNA]</scope>
    <source>
        <strain evidence="1 2">KACC 16890</strain>
    </source>
</reference>
<accession>A0A7G9T5E3</accession>
<dbReference type="AlphaFoldDB" id="A0A7G9T5E3"/>
<dbReference type="EMBL" id="CP060724">
    <property type="protein sequence ID" value="QNN75318.1"/>
    <property type="molecule type" value="Genomic_DNA"/>
</dbReference>
<evidence type="ECO:0000313" key="2">
    <source>
        <dbReference type="Proteomes" id="UP000515800"/>
    </source>
</evidence>
<gene>
    <name evidence="1" type="ORF">H9L19_08140</name>
</gene>
<sequence>MIIKHTILHILEKDAKNLLLSQNEMDINRPNLHDYLEKQIQKFNNGDFKTGQLMGNDYLAQVLDDSNNMNFGDKSARLAEKLFAVIESLPEVPGGDLLVIEFTDDDDDYFALFKVNFAPRFSHIVDYDDDVMVNQLVLNQAVLPGAGTTPDEGIIVNLMDGSYRLIEKSYRHEGQRIQYFSERFLEIEPAASVKKELQGIKQAVKHVADKFDVPMHEALATTQETIFENVSEFGTISTEKIANAVFGDNISAKEMYDDALSSREINHEIEVANPLKYQKKYATQKFKLDSGIEVFIPVEAYQNKDVIEFINQPDGTMTLMIKGIDDINSKFNG</sequence>
<organism evidence="1 2">
    <name type="scientific">Weissella diestrammenae</name>
    <dbReference type="NCBI Taxonomy" id="1162633"/>
    <lineage>
        <taxon>Bacteria</taxon>
        <taxon>Bacillati</taxon>
        <taxon>Bacillota</taxon>
        <taxon>Bacilli</taxon>
        <taxon>Lactobacillales</taxon>
        <taxon>Lactobacillaceae</taxon>
        <taxon>Weissella</taxon>
    </lineage>
</organism>
<evidence type="ECO:0000313" key="1">
    <source>
        <dbReference type="EMBL" id="QNN75318.1"/>
    </source>
</evidence>
<dbReference type="KEGG" id="wdi:H9L19_08140"/>
<dbReference type="Proteomes" id="UP000515800">
    <property type="component" value="Chromosome"/>
</dbReference>
<dbReference type="GO" id="GO:0009295">
    <property type="term" value="C:nucleoid"/>
    <property type="evidence" value="ECO:0007669"/>
    <property type="project" value="InterPro"/>
</dbReference>
<protein>
    <submittedName>
        <fullName evidence="1">Nucleoid-associated protein</fullName>
    </submittedName>
</protein>
<dbReference type="RefSeq" id="WP_187529152.1">
    <property type="nucleotide sequence ID" value="NZ_CP060724.1"/>
</dbReference>
<dbReference type="Pfam" id="PF04245">
    <property type="entry name" value="NA37"/>
    <property type="match status" value="1"/>
</dbReference>
<dbReference type="InterPro" id="IPR007358">
    <property type="entry name" value="Nucleoid_associated_NdpA"/>
</dbReference>
<name>A0A7G9T5E3_9LACO</name>